<proteinExistence type="inferred from homology"/>
<dbReference type="PRINTS" id="PR00081">
    <property type="entry name" value="GDHRDH"/>
</dbReference>
<name>A0A0D6P5F7_9PROT</name>
<organism evidence="3 4">
    <name type="scientific">Acidisphaera rubrifaciens HS-AP3</name>
    <dbReference type="NCBI Taxonomy" id="1231350"/>
    <lineage>
        <taxon>Bacteria</taxon>
        <taxon>Pseudomonadati</taxon>
        <taxon>Pseudomonadota</taxon>
        <taxon>Alphaproteobacteria</taxon>
        <taxon>Acetobacterales</taxon>
        <taxon>Acetobacteraceae</taxon>
        <taxon>Acidisphaera</taxon>
    </lineage>
</organism>
<evidence type="ECO:0000256" key="1">
    <source>
        <dbReference type="ARBA" id="ARBA00006484"/>
    </source>
</evidence>
<dbReference type="OrthoDB" id="9809287at2"/>
<dbReference type="EMBL" id="BANB01000185">
    <property type="protein sequence ID" value="GAN76892.1"/>
    <property type="molecule type" value="Genomic_DNA"/>
</dbReference>
<sequence length="246" mass="25416">MNVLITGGTKGIGRATAEHFAARGGHVFLNYAHDDAAGRVALAAVNDAGGTGHLIKADIGASAEVARMAGMIASTVDHLDLIFHCALGTVQGKALDVSMADWNRAVQVSTLSVIDIVRECLPLLKRGSTVLGISSKGATHAVPNYAAVGAPKAFTESLFRYLAVELAPRGIRANVIAAGPVDTEAFRSMFPDGAAEQRLAAAAKANPSGRGLEIADIVSVIDFLASPGAQMLQGRVIFVDGGLYLQ</sequence>
<evidence type="ECO:0000313" key="4">
    <source>
        <dbReference type="Proteomes" id="UP000032680"/>
    </source>
</evidence>
<dbReference type="InterPro" id="IPR002347">
    <property type="entry name" value="SDR_fam"/>
</dbReference>
<dbReference type="PANTHER" id="PTHR43639:SF1">
    <property type="entry name" value="SHORT-CHAIN DEHYDROGENASE_REDUCTASE FAMILY PROTEIN"/>
    <property type="match status" value="1"/>
</dbReference>
<protein>
    <submittedName>
        <fullName evidence="3">Short-chain dehydrogenase/reductase SDR</fullName>
    </submittedName>
</protein>
<accession>A0A0D6P5F7</accession>
<dbReference type="GO" id="GO:0016491">
    <property type="term" value="F:oxidoreductase activity"/>
    <property type="evidence" value="ECO:0007669"/>
    <property type="project" value="UniProtKB-KW"/>
</dbReference>
<comment type="caution">
    <text evidence="3">The sequence shown here is derived from an EMBL/GenBank/DDBJ whole genome shotgun (WGS) entry which is preliminary data.</text>
</comment>
<dbReference type="Proteomes" id="UP000032680">
    <property type="component" value="Unassembled WGS sequence"/>
</dbReference>
<dbReference type="Pfam" id="PF13561">
    <property type="entry name" value="adh_short_C2"/>
    <property type="match status" value="1"/>
</dbReference>
<evidence type="ECO:0000313" key="3">
    <source>
        <dbReference type="EMBL" id="GAN76892.1"/>
    </source>
</evidence>
<dbReference type="SUPFAM" id="SSF51735">
    <property type="entry name" value="NAD(P)-binding Rossmann-fold domains"/>
    <property type="match status" value="1"/>
</dbReference>
<keyword evidence="4" id="KW-1185">Reference proteome</keyword>
<keyword evidence="2" id="KW-0560">Oxidoreductase</keyword>
<dbReference type="AlphaFoldDB" id="A0A0D6P5F7"/>
<gene>
    <name evidence="3" type="ORF">Asru_0185_05</name>
</gene>
<dbReference type="Gene3D" id="3.40.50.720">
    <property type="entry name" value="NAD(P)-binding Rossmann-like Domain"/>
    <property type="match status" value="1"/>
</dbReference>
<dbReference type="PANTHER" id="PTHR43639">
    <property type="entry name" value="OXIDOREDUCTASE, SHORT-CHAIN DEHYDROGENASE/REDUCTASE FAMILY (AFU_ORTHOLOGUE AFUA_5G02870)"/>
    <property type="match status" value="1"/>
</dbReference>
<dbReference type="RefSeq" id="WP_048860805.1">
    <property type="nucleotide sequence ID" value="NZ_BANB01000185.1"/>
</dbReference>
<comment type="similarity">
    <text evidence="1">Belongs to the short-chain dehydrogenases/reductases (SDR) family.</text>
</comment>
<reference evidence="3 4" key="1">
    <citation type="submission" date="2012-11" db="EMBL/GenBank/DDBJ databases">
        <title>Whole genome sequence of Acidisphaera rubrifaciens HS-AP3.</title>
        <authorList>
            <person name="Azuma Y."/>
            <person name="Higashiura N."/>
            <person name="Hirakawa H."/>
            <person name="Matsushita K."/>
        </authorList>
    </citation>
    <scope>NUCLEOTIDE SEQUENCE [LARGE SCALE GENOMIC DNA]</scope>
    <source>
        <strain evidence="3 4">HS-AP3</strain>
    </source>
</reference>
<evidence type="ECO:0000256" key="2">
    <source>
        <dbReference type="ARBA" id="ARBA00023002"/>
    </source>
</evidence>
<dbReference type="InterPro" id="IPR036291">
    <property type="entry name" value="NAD(P)-bd_dom_sf"/>
</dbReference>